<accession>A0A6P1DY81</accession>
<dbReference type="GO" id="GO:0015628">
    <property type="term" value="P:protein secretion by the type II secretion system"/>
    <property type="evidence" value="ECO:0007669"/>
    <property type="project" value="InterPro"/>
</dbReference>
<evidence type="ECO:0000256" key="5">
    <source>
        <dbReference type="ARBA" id="ARBA00022519"/>
    </source>
</evidence>
<dbReference type="EMBL" id="JAAIJR010000179">
    <property type="protein sequence ID" value="NEX23277.1"/>
    <property type="molecule type" value="Genomic_DNA"/>
</dbReference>
<dbReference type="RefSeq" id="WP_164656715.1">
    <property type="nucleotide sequence ID" value="NZ_JAAIJR010000179.1"/>
</dbReference>
<evidence type="ECO:0000256" key="9">
    <source>
        <dbReference type="ARBA" id="ARBA00025772"/>
    </source>
</evidence>
<evidence type="ECO:0000256" key="8">
    <source>
        <dbReference type="ARBA" id="ARBA00023136"/>
    </source>
</evidence>
<evidence type="ECO:0000256" key="11">
    <source>
        <dbReference type="SAM" id="Phobius"/>
    </source>
</evidence>
<feature type="domain" description="General secretion pathway GspH" evidence="12">
    <location>
        <begin position="62"/>
        <end position="188"/>
    </location>
</feature>
<keyword evidence="3" id="KW-1003">Cell membrane</keyword>
<dbReference type="NCBIfam" id="TIGR02532">
    <property type="entry name" value="IV_pilin_GFxxxE"/>
    <property type="match status" value="1"/>
</dbReference>
<comment type="caution">
    <text evidence="13">The sequence shown here is derived from an EMBL/GenBank/DDBJ whole genome shotgun (WGS) entry which is preliminary data.</text>
</comment>
<evidence type="ECO:0000256" key="2">
    <source>
        <dbReference type="ARBA" id="ARBA00021549"/>
    </source>
</evidence>
<protein>
    <recommendedName>
        <fullName evidence="2">Type II secretion system protein H</fullName>
    </recommendedName>
    <alternativeName>
        <fullName evidence="10">General secretion pathway protein H</fullName>
    </alternativeName>
</protein>
<evidence type="ECO:0000259" key="12">
    <source>
        <dbReference type="Pfam" id="PF12019"/>
    </source>
</evidence>
<proteinExistence type="inferred from homology"/>
<comment type="similarity">
    <text evidence="9">Belongs to the GSP H family.</text>
</comment>
<organism evidence="13 14">
    <name type="scientific">Thiorhodococcus mannitoliphagus</name>
    <dbReference type="NCBI Taxonomy" id="329406"/>
    <lineage>
        <taxon>Bacteria</taxon>
        <taxon>Pseudomonadati</taxon>
        <taxon>Pseudomonadota</taxon>
        <taxon>Gammaproteobacteria</taxon>
        <taxon>Chromatiales</taxon>
        <taxon>Chromatiaceae</taxon>
        <taxon>Thiorhodococcus</taxon>
    </lineage>
</organism>
<evidence type="ECO:0000256" key="3">
    <source>
        <dbReference type="ARBA" id="ARBA00022475"/>
    </source>
</evidence>
<evidence type="ECO:0000256" key="7">
    <source>
        <dbReference type="ARBA" id="ARBA00022989"/>
    </source>
</evidence>
<evidence type="ECO:0000256" key="4">
    <source>
        <dbReference type="ARBA" id="ARBA00022481"/>
    </source>
</evidence>
<keyword evidence="14" id="KW-1185">Reference proteome</keyword>
<dbReference type="AlphaFoldDB" id="A0A6P1DY81"/>
<gene>
    <name evidence="13" type="ORF">G3480_23770</name>
</gene>
<keyword evidence="8 11" id="KW-0472">Membrane</keyword>
<evidence type="ECO:0000313" key="13">
    <source>
        <dbReference type="EMBL" id="NEX23277.1"/>
    </source>
</evidence>
<name>A0A6P1DY81_9GAMM</name>
<dbReference type="Gene3D" id="3.55.40.10">
    <property type="entry name" value="minor pseudopilin epsh domain"/>
    <property type="match status" value="1"/>
</dbReference>
<dbReference type="GO" id="GO:0015627">
    <property type="term" value="C:type II protein secretion system complex"/>
    <property type="evidence" value="ECO:0007669"/>
    <property type="project" value="InterPro"/>
</dbReference>
<keyword evidence="7 11" id="KW-1133">Transmembrane helix</keyword>
<evidence type="ECO:0000256" key="10">
    <source>
        <dbReference type="ARBA" id="ARBA00030775"/>
    </source>
</evidence>
<dbReference type="Proteomes" id="UP000471640">
    <property type="component" value="Unassembled WGS sequence"/>
</dbReference>
<dbReference type="GO" id="GO:0005886">
    <property type="term" value="C:plasma membrane"/>
    <property type="evidence" value="ECO:0007669"/>
    <property type="project" value="UniProtKB-SubCell"/>
</dbReference>
<evidence type="ECO:0000256" key="6">
    <source>
        <dbReference type="ARBA" id="ARBA00022692"/>
    </source>
</evidence>
<keyword evidence="5" id="KW-0997">Cell inner membrane</keyword>
<dbReference type="InterPro" id="IPR012902">
    <property type="entry name" value="N_methyl_site"/>
</dbReference>
<dbReference type="Pfam" id="PF12019">
    <property type="entry name" value="GspH"/>
    <property type="match status" value="1"/>
</dbReference>
<evidence type="ECO:0000313" key="14">
    <source>
        <dbReference type="Proteomes" id="UP000471640"/>
    </source>
</evidence>
<comment type="subcellular location">
    <subcellularLocation>
        <location evidence="1">Cell inner membrane</location>
        <topology evidence="1">Single-pass membrane protein</topology>
    </subcellularLocation>
</comment>
<keyword evidence="6 11" id="KW-0812">Transmembrane</keyword>
<dbReference type="InterPro" id="IPR045584">
    <property type="entry name" value="Pilin-like"/>
</dbReference>
<dbReference type="SUPFAM" id="SSF54523">
    <property type="entry name" value="Pili subunits"/>
    <property type="match status" value="1"/>
</dbReference>
<dbReference type="PROSITE" id="PS00409">
    <property type="entry name" value="PROKAR_NTER_METHYL"/>
    <property type="match status" value="1"/>
</dbReference>
<reference evidence="13 14" key="2">
    <citation type="submission" date="2020-02" db="EMBL/GenBank/DDBJ databases">
        <title>Genome sequences of Thiorhodococcus mannitoliphagus and Thiorhodococcus minor, purple sulfur photosynthetic bacteria in the gammaproteobacterial family, Chromatiaceae.</title>
        <authorList>
            <person name="Aviles F.A."/>
            <person name="Meyer T.E."/>
            <person name="Kyndt J.A."/>
        </authorList>
    </citation>
    <scope>NUCLEOTIDE SEQUENCE [LARGE SCALE GENOMIC DNA]</scope>
    <source>
        <strain evidence="13 14">DSM 18266</strain>
    </source>
</reference>
<sequence length="198" mass="20790">MRTHFLTYWSKRASRRNAARQCQAGVTLIELIMTLAIGAILLSVAVPSFHSIVATNRIAGVTNEFSAALHLARSEAVTRGLRVTVCKSADTTVASPSCSTSANWQDGWLVFVDGVGGGTEGQFDGSDIRLKVAQALGGDATITGDGGFTNFLTYLPSGVSRGSDGLPDGSFQFDAGTEQRCLELNMTGRARVADGACP</sequence>
<reference evidence="14" key="1">
    <citation type="journal article" date="2020" name="Microbiol. Resour. Announc.">
        <title>Draft Genome Sequences of Thiorhodococcus mannitoliphagus and Thiorhodococcus minor, Purple Sulfur Photosynthetic Bacteria in the Gammaproteobacterial Family Chromatiaceae.</title>
        <authorList>
            <person name="Aviles F.A."/>
            <person name="Meyer T.E."/>
            <person name="Kyndt J.A."/>
        </authorList>
    </citation>
    <scope>NUCLEOTIDE SEQUENCE [LARGE SCALE GENOMIC DNA]</scope>
    <source>
        <strain evidence="14">DSM 18266</strain>
    </source>
</reference>
<dbReference type="InterPro" id="IPR022346">
    <property type="entry name" value="T2SS_GspH"/>
</dbReference>
<keyword evidence="4" id="KW-0488">Methylation</keyword>
<feature type="transmembrane region" description="Helical" evidence="11">
    <location>
        <begin position="21"/>
        <end position="46"/>
    </location>
</feature>
<evidence type="ECO:0000256" key="1">
    <source>
        <dbReference type="ARBA" id="ARBA00004377"/>
    </source>
</evidence>
<dbReference type="Pfam" id="PF07963">
    <property type="entry name" value="N_methyl"/>
    <property type="match status" value="1"/>
</dbReference>